<dbReference type="EMBL" id="FR824100">
    <property type="protein sequence ID" value="CCA18757.1"/>
    <property type="molecule type" value="Genomic_DNA"/>
</dbReference>
<evidence type="ECO:0000313" key="2">
    <source>
        <dbReference type="EMBL" id="CCA25206.1"/>
    </source>
</evidence>
<accession>F0WC44</accession>
<sequence>MAKVEEKVCKTMPRVAMRVEKSIRFCRALEKYSASLDATHRSFAESFISLRYLRHPGYTLVMHSLFPNMGHLMRAVAGNKPLKDRLRAKWISELRLRIKKNDKVAPRRYGVMEWLVEAWSALLSQTIVNGFRNCRLLPRSMDSSSTVDNVDDIADVVVDDGLLDAHVARRVIEPGRLRDEDDIKWMSDSEEFQESQGTFCI</sequence>
<proteinExistence type="predicted"/>
<evidence type="ECO:0000313" key="1">
    <source>
        <dbReference type="EMBL" id="CCA18757.1"/>
    </source>
</evidence>
<dbReference type="AlphaFoldDB" id="F0WC44"/>
<name>F0WC44_9STRA</name>
<dbReference type="HOGENOM" id="CLU_1463793_0_0_1"/>
<reference evidence="1" key="2">
    <citation type="submission" date="2011-02" db="EMBL/GenBank/DDBJ databases">
        <authorList>
            <person name="MacLean D."/>
        </authorList>
    </citation>
    <scope>NUCLEOTIDE SEQUENCE</scope>
</reference>
<gene>
    <name evidence="1" type="primary">AlNc14C55G4228</name>
    <name evidence="2" type="synonym">AlNc14C281G10118</name>
    <name evidence="1" type="ORF">ALNC14_049000</name>
    <name evidence="2" type="ORF">ALNC14_113500</name>
</gene>
<organism evidence="1">
    <name type="scientific">Albugo laibachii Nc14</name>
    <dbReference type="NCBI Taxonomy" id="890382"/>
    <lineage>
        <taxon>Eukaryota</taxon>
        <taxon>Sar</taxon>
        <taxon>Stramenopiles</taxon>
        <taxon>Oomycota</taxon>
        <taxon>Peronosporomycetes</taxon>
        <taxon>Albuginales</taxon>
        <taxon>Albuginaceae</taxon>
        <taxon>Albugo</taxon>
    </lineage>
</organism>
<dbReference type="EMBL" id="FR824326">
    <property type="protein sequence ID" value="CCA25206.1"/>
    <property type="molecule type" value="Genomic_DNA"/>
</dbReference>
<reference evidence="1" key="1">
    <citation type="journal article" date="2011" name="PLoS Biol.">
        <title>Gene gain and loss during evolution of obligate parasitism in the white rust pathogen of Arabidopsis thaliana.</title>
        <authorList>
            <person name="Kemen E."/>
            <person name="Gardiner A."/>
            <person name="Schultz-Larsen T."/>
            <person name="Kemen A.C."/>
            <person name="Balmuth A.L."/>
            <person name="Robert-Seilaniantz A."/>
            <person name="Bailey K."/>
            <person name="Holub E."/>
            <person name="Studholme D.J."/>
            <person name="Maclean D."/>
            <person name="Jones J.D."/>
        </authorList>
    </citation>
    <scope>NUCLEOTIDE SEQUENCE</scope>
</reference>
<protein>
    <submittedName>
        <fullName evidence="2">AlNc14C281G10118 protein</fullName>
    </submittedName>
    <submittedName>
        <fullName evidence="1">AlNc14C55G4228 protein</fullName>
    </submittedName>
</protein>